<evidence type="ECO:0000259" key="4">
    <source>
        <dbReference type="SMART" id="SM00861"/>
    </source>
</evidence>
<dbReference type="AlphaFoldDB" id="A0A382AMU0"/>
<evidence type="ECO:0000313" key="5">
    <source>
        <dbReference type="EMBL" id="SVB02796.1"/>
    </source>
</evidence>
<dbReference type="PANTHER" id="PTHR11516:SF60">
    <property type="entry name" value="PYRUVATE DEHYDROGENASE E1 COMPONENT SUBUNIT ALPHA"/>
    <property type="match status" value="1"/>
</dbReference>
<reference evidence="5" key="1">
    <citation type="submission" date="2018-05" db="EMBL/GenBank/DDBJ databases">
        <authorList>
            <person name="Lanie J.A."/>
            <person name="Ng W.-L."/>
            <person name="Kazmierczak K.M."/>
            <person name="Andrzejewski T.M."/>
            <person name="Davidsen T.M."/>
            <person name="Wayne K.J."/>
            <person name="Tettelin H."/>
            <person name="Glass J.I."/>
            <person name="Rusch D."/>
            <person name="Podicherti R."/>
            <person name="Tsui H.-C.T."/>
            <person name="Winkler M.E."/>
        </authorList>
    </citation>
    <scope>NUCLEOTIDE SEQUENCE</scope>
</reference>
<dbReference type="PANTHER" id="PTHR11516">
    <property type="entry name" value="PYRUVATE DEHYDROGENASE E1 COMPONENT, ALPHA SUBUNIT BACTERIAL AND ORGANELLAR"/>
    <property type="match status" value="1"/>
</dbReference>
<accession>A0A382AMU0</accession>
<keyword evidence="3" id="KW-0786">Thiamine pyrophosphate</keyword>
<dbReference type="EMBL" id="UINC01026049">
    <property type="protein sequence ID" value="SVB02796.1"/>
    <property type="molecule type" value="Genomic_DNA"/>
</dbReference>
<evidence type="ECO:0000256" key="3">
    <source>
        <dbReference type="ARBA" id="ARBA00023052"/>
    </source>
</evidence>
<dbReference type="SMART" id="SM00861">
    <property type="entry name" value="Transket_pyr"/>
    <property type="match status" value="1"/>
</dbReference>
<organism evidence="5">
    <name type="scientific">marine metagenome</name>
    <dbReference type="NCBI Taxonomy" id="408172"/>
    <lineage>
        <taxon>unclassified sequences</taxon>
        <taxon>metagenomes</taxon>
        <taxon>ecological metagenomes</taxon>
    </lineage>
</organism>
<dbReference type="SUPFAM" id="SSF52518">
    <property type="entry name" value="Thiamin diphosphate-binding fold (THDP-binding)"/>
    <property type="match status" value="2"/>
</dbReference>
<proteinExistence type="predicted"/>
<dbReference type="Pfam" id="PF00676">
    <property type="entry name" value="E1_dh"/>
    <property type="match status" value="1"/>
</dbReference>
<protein>
    <recommendedName>
        <fullName evidence="4">Transketolase-like pyrimidine-binding domain-containing protein</fullName>
    </recommendedName>
</protein>
<dbReference type="GO" id="GO:0004739">
    <property type="term" value="F:pyruvate dehydrogenase (acetyl-transferring) activity"/>
    <property type="evidence" value="ECO:0007669"/>
    <property type="project" value="TreeGrafter"/>
</dbReference>
<sequence length="554" mass="60230">MVRMLQNLNLIRAFEETVLELSGEGLVHGPAHSSIGQEGAAVGAMAAARPGDQINGTHRAHHQFLAKTLNHVSPSTYDPLAGPLAEPMQAVVQRTLAEVMGLEQGYCGGRGGSMHLRSRESGVVGTNAIVGGGVPIATGVAWSRKRLGQGDVVISFFGDGAMHQGAVAESFNLAALYNLPILYFVENNQYAVSTTVQESTRETRLAARGQAYGIPAFTTDGMDPLAVKITTEKALSILRKGKGPVIVEADCYRFFHQNGPLPGSAFGYRSKEEEQKWRERDPPAYMAMRMIESGHLTKHETERLRDEAMAAVERAAENLLEPDGNRRRIKPNLWPSRSEVDHGVRGDMSEFDGVRYEEKEDHSGEVVERKFIDLVSGVMGRRMETDSRIFVIGEDVHKLRGGTNGATKGLAQKFPDRIIGTPITEGGFAGLAGGVAADGHFRPVVEFMYADFIYVAADQVFNQIAKMRHMFGGDLPVPLVLRAKVAAKSGYGSQHSMDPSGLFTQFPGWRIVAPSTPYDYVGLMNSALLCEDPVLVVEHIDLYQSVGPAPAEDL</sequence>
<keyword evidence="2" id="KW-0560">Oxidoreductase</keyword>
<name>A0A382AMU0_9ZZZZ</name>
<feature type="non-terminal residue" evidence="5">
    <location>
        <position position="554"/>
    </location>
</feature>
<dbReference type="CDD" id="cd02000">
    <property type="entry name" value="TPP_E1_PDC_ADC_BCADC"/>
    <property type="match status" value="1"/>
</dbReference>
<dbReference type="Pfam" id="PF02779">
    <property type="entry name" value="Transket_pyr"/>
    <property type="match status" value="1"/>
</dbReference>
<evidence type="ECO:0000256" key="2">
    <source>
        <dbReference type="ARBA" id="ARBA00023002"/>
    </source>
</evidence>
<dbReference type="Gene3D" id="3.40.50.970">
    <property type="match status" value="2"/>
</dbReference>
<gene>
    <name evidence="5" type="ORF">METZ01_LOCUS155650</name>
</gene>
<dbReference type="GO" id="GO:0006086">
    <property type="term" value="P:pyruvate decarboxylation to acetyl-CoA"/>
    <property type="evidence" value="ECO:0007669"/>
    <property type="project" value="TreeGrafter"/>
</dbReference>
<dbReference type="InterPro" id="IPR005475">
    <property type="entry name" value="Transketolase-like_Pyr-bd"/>
</dbReference>
<comment type="cofactor">
    <cofactor evidence="1">
        <name>thiamine diphosphate</name>
        <dbReference type="ChEBI" id="CHEBI:58937"/>
    </cofactor>
</comment>
<dbReference type="InterPro" id="IPR001017">
    <property type="entry name" value="DH_E1"/>
</dbReference>
<feature type="domain" description="Transketolase-like pyrimidine-binding" evidence="4">
    <location>
        <begin position="369"/>
        <end position="545"/>
    </location>
</feature>
<dbReference type="InterPro" id="IPR050642">
    <property type="entry name" value="PDH_E1_Alpha_Subunit"/>
</dbReference>
<evidence type="ECO:0000256" key="1">
    <source>
        <dbReference type="ARBA" id="ARBA00001964"/>
    </source>
</evidence>
<dbReference type="InterPro" id="IPR029061">
    <property type="entry name" value="THDP-binding"/>
</dbReference>
<dbReference type="CDD" id="cd07036">
    <property type="entry name" value="TPP_PYR_E1-PDHc-beta_like"/>
    <property type="match status" value="1"/>
</dbReference>